<proteinExistence type="predicted"/>
<evidence type="ECO:0000256" key="2">
    <source>
        <dbReference type="ARBA" id="ARBA00022741"/>
    </source>
</evidence>
<dbReference type="Proteomes" id="UP000008457">
    <property type="component" value="Chromosome"/>
</dbReference>
<keyword evidence="2" id="KW-0547">Nucleotide-binding</keyword>
<name>F3ZW79_MAHA5</name>
<dbReference type="InterPro" id="IPR003439">
    <property type="entry name" value="ABC_transporter-like_ATP-bd"/>
</dbReference>
<keyword evidence="1" id="KW-0813">Transport</keyword>
<organism evidence="5 6">
    <name type="scientific">Mahella australiensis (strain DSM 15567 / CIP 107919 / 50-1 BON)</name>
    <dbReference type="NCBI Taxonomy" id="697281"/>
    <lineage>
        <taxon>Bacteria</taxon>
        <taxon>Bacillati</taxon>
        <taxon>Bacillota</taxon>
        <taxon>Clostridia</taxon>
        <taxon>Thermoanaerobacterales</taxon>
        <taxon>Thermoanaerobacterales Family IV. Incertae Sedis</taxon>
        <taxon>Mahella</taxon>
    </lineage>
</organism>
<dbReference type="InterPro" id="IPR051782">
    <property type="entry name" value="ABC_Transporter_VariousFunc"/>
</dbReference>
<dbReference type="Pfam" id="PF00005">
    <property type="entry name" value="ABC_tran"/>
    <property type="match status" value="1"/>
</dbReference>
<dbReference type="RefSeq" id="WP_013780889.1">
    <property type="nucleotide sequence ID" value="NC_015520.1"/>
</dbReference>
<dbReference type="InterPro" id="IPR027417">
    <property type="entry name" value="P-loop_NTPase"/>
</dbReference>
<evidence type="ECO:0000256" key="1">
    <source>
        <dbReference type="ARBA" id="ARBA00022448"/>
    </source>
</evidence>
<dbReference type="eggNOG" id="COG1131">
    <property type="taxonomic scope" value="Bacteria"/>
</dbReference>
<dbReference type="PANTHER" id="PTHR42939">
    <property type="entry name" value="ABC TRANSPORTER ATP-BINDING PROTEIN ALBC-RELATED"/>
    <property type="match status" value="1"/>
</dbReference>
<keyword evidence="6" id="KW-1185">Reference proteome</keyword>
<dbReference type="HOGENOM" id="CLU_000604_1_2_9"/>
<dbReference type="PANTHER" id="PTHR42939:SF1">
    <property type="entry name" value="ABC TRANSPORTER ATP-BINDING PROTEIN ALBC-RELATED"/>
    <property type="match status" value="1"/>
</dbReference>
<reference evidence="5 6" key="2">
    <citation type="journal article" date="2011" name="Stand. Genomic Sci.">
        <title>Complete genome sequence of Mahella australiensis type strain (50-1 BON).</title>
        <authorList>
            <person name="Sikorski J."/>
            <person name="Teshima H."/>
            <person name="Nolan M."/>
            <person name="Lucas S."/>
            <person name="Hammon N."/>
            <person name="Deshpande S."/>
            <person name="Cheng J.F."/>
            <person name="Pitluck S."/>
            <person name="Liolios K."/>
            <person name="Pagani I."/>
            <person name="Ivanova N."/>
            <person name="Huntemann M."/>
            <person name="Mavromatis K."/>
            <person name="Ovchinikova G."/>
            <person name="Pati A."/>
            <person name="Tapia R."/>
            <person name="Han C."/>
            <person name="Goodwin L."/>
            <person name="Chen A."/>
            <person name="Palaniappan K."/>
            <person name="Land M."/>
            <person name="Hauser L."/>
            <person name="Ngatchou-Djao O.D."/>
            <person name="Rohde M."/>
            <person name="Pukall R."/>
            <person name="Spring S."/>
            <person name="Abt B."/>
            <person name="Goker M."/>
            <person name="Detter J.C."/>
            <person name="Woyke T."/>
            <person name="Bristow J."/>
            <person name="Markowitz V."/>
            <person name="Hugenholtz P."/>
            <person name="Eisen J.A."/>
            <person name="Kyrpides N.C."/>
            <person name="Klenk H.P."/>
            <person name="Lapidus A."/>
        </authorList>
    </citation>
    <scope>NUCLEOTIDE SEQUENCE [LARGE SCALE GENOMIC DNA]</scope>
    <source>
        <strain evidence="6">DSM 15567 / CIP 107919 / 50-1 BON</strain>
    </source>
</reference>
<dbReference type="PROSITE" id="PS00211">
    <property type="entry name" value="ABC_TRANSPORTER_1"/>
    <property type="match status" value="1"/>
</dbReference>
<dbReference type="SMART" id="SM00382">
    <property type="entry name" value="AAA"/>
    <property type="match status" value="1"/>
</dbReference>
<dbReference type="CDD" id="cd03230">
    <property type="entry name" value="ABC_DR_subfamily_A"/>
    <property type="match status" value="1"/>
</dbReference>
<dbReference type="AlphaFoldDB" id="F3ZW79"/>
<accession>F3ZW79</accession>
<dbReference type="PROSITE" id="PS50893">
    <property type="entry name" value="ABC_TRANSPORTER_2"/>
    <property type="match status" value="1"/>
</dbReference>
<evidence type="ECO:0000256" key="3">
    <source>
        <dbReference type="ARBA" id="ARBA00022840"/>
    </source>
</evidence>
<feature type="domain" description="ABC transporter" evidence="4">
    <location>
        <begin position="3"/>
        <end position="229"/>
    </location>
</feature>
<dbReference type="EMBL" id="CP002360">
    <property type="protein sequence ID" value="AEE96459.1"/>
    <property type="molecule type" value="Genomic_DNA"/>
</dbReference>
<gene>
    <name evidence="5" type="ordered locus">Mahau_1265</name>
</gene>
<dbReference type="STRING" id="697281.Mahau_1265"/>
<dbReference type="OrthoDB" id="9804819at2"/>
<evidence type="ECO:0000313" key="5">
    <source>
        <dbReference type="EMBL" id="AEE96459.1"/>
    </source>
</evidence>
<dbReference type="GO" id="GO:0005524">
    <property type="term" value="F:ATP binding"/>
    <property type="evidence" value="ECO:0007669"/>
    <property type="project" value="UniProtKB-KW"/>
</dbReference>
<sequence>MVLQVQGLKKHFGKTRAVDGISFALGEGQVVGLLGPNGAGKTTTLKCIAGLLRKDEGSVTVGGLDHRDDKARYRLAYIPETPDIYEMLTVWEHMQFIALAYNLIDWEKEADELLERFDLAEKRNELGMHLSKGMKQKITICCALLHHPDVLLFDEPLIGLDPKAVRELKNAFYDLKASGKTLLISTHMLDTAQNLCDSVLVMKQGELIAEGTIEELRQQMKASADSTLEDLFLEVTADDQK</sequence>
<dbReference type="Gene3D" id="3.40.50.300">
    <property type="entry name" value="P-loop containing nucleotide triphosphate hydrolases"/>
    <property type="match status" value="1"/>
</dbReference>
<dbReference type="GO" id="GO:0016887">
    <property type="term" value="F:ATP hydrolysis activity"/>
    <property type="evidence" value="ECO:0007669"/>
    <property type="project" value="InterPro"/>
</dbReference>
<dbReference type="InterPro" id="IPR003593">
    <property type="entry name" value="AAA+_ATPase"/>
</dbReference>
<dbReference type="InterPro" id="IPR017871">
    <property type="entry name" value="ABC_transporter-like_CS"/>
</dbReference>
<evidence type="ECO:0000259" key="4">
    <source>
        <dbReference type="PROSITE" id="PS50893"/>
    </source>
</evidence>
<dbReference type="SUPFAM" id="SSF52540">
    <property type="entry name" value="P-loop containing nucleoside triphosphate hydrolases"/>
    <property type="match status" value="1"/>
</dbReference>
<evidence type="ECO:0000313" key="6">
    <source>
        <dbReference type="Proteomes" id="UP000008457"/>
    </source>
</evidence>
<protein>
    <submittedName>
        <fullName evidence="5">ABC transporter related protein</fullName>
    </submittedName>
</protein>
<keyword evidence="3" id="KW-0067">ATP-binding</keyword>
<reference evidence="6" key="1">
    <citation type="submission" date="2010-11" db="EMBL/GenBank/DDBJ databases">
        <title>The complete genome of Mahella australiensis DSM 15567.</title>
        <authorList>
            <consortium name="US DOE Joint Genome Institute (JGI-PGF)"/>
            <person name="Lucas S."/>
            <person name="Copeland A."/>
            <person name="Lapidus A."/>
            <person name="Bruce D."/>
            <person name="Goodwin L."/>
            <person name="Pitluck S."/>
            <person name="Kyrpides N."/>
            <person name="Mavromatis K."/>
            <person name="Pagani I."/>
            <person name="Ivanova N."/>
            <person name="Teshima H."/>
            <person name="Brettin T."/>
            <person name="Detter J.C."/>
            <person name="Han C."/>
            <person name="Tapia R."/>
            <person name="Land M."/>
            <person name="Hauser L."/>
            <person name="Markowitz V."/>
            <person name="Cheng J.-F."/>
            <person name="Hugenholtz P."/>
            <person name="Woyke T."/>
            <person name="Wu D."/>
            <person name="Spring S."/>
            <person name="Pukall R."/>
            <person name="Steenblock K."/>
            <person name="Schneider S."/>
            <person name="Klenk H.-P."/>
            <person name="Eisen J.A."/>
        </authorList>
    </citation>
    <scope>NUCLEOTIDE SEQUENCE [LARGE SCALE GENOMIC DNA]</scope>
    <source>
        <strain evidence="6">DSM 15567 / CIP 107919 / 50-1 BON</strain>
    </source>
</reference>
<dbReference type="KEGG" id="mas:Mahau_1265"/>